<dbReference type="InterPro" id="IPR027444">
    <property type="entry name" value="H-NS_C_dom"/>
</dbReference>
<evidence type="ECO:0000259" key="2">
    <source>
        <dbReference type="SMART" id="SM00528"/>
    </source>
</evidence>
<dbReference type="SUPFAM" id="SSF81273">
    <property type="entry name" value="H-NS histone-like proteins"/>
    <property type="match status" value="1"/>
</dbReference>
<gene>
    <name evidence="3" type="ORF">LXT12_25970</name>
</gene>
<accession>A0ABS8XN47</accession>
<dbReference type="Gene3D" id="4.10.430.10">
    <property type="entry name" value="Histone-like protein H-NS, C-terminal domain"/>
    <property type="match status" value="1"/>
</dbReference>
<keyword evidence="4" id="KW-1185">Reference proteome</keyword>
<evidence type="ECO:0000313" key="4">
    <source>
        <dbReference type="Proteomes" id="UP001201463"/>
    </source>
</evidence>
<name>A0ABS8XN47_9BURK</name>
<comment type="caution">
    <text evidence="3">The sequence shown here is derived from an EMBL/GenBank/DDBJ whole genome shotgun (WGS) entry which is preliminary data.</text>
</comment>
<organism evidence="3 4">
    <name type="scientific">Pelomonas caseinilytica</name>
    <dbReference type="NCBI Taxonomy" id="2906763"/>
    <lineage>
        <taxon>Bacteria</taxon>
        <taxon>Pseudomonadati</taxon>
        <taxon>Pseudomonadota</taxon>
        <taxon>Betaproteobacteria</taxon>
        <taxon>Burkholderiales</taxon>
        <taxon>Sphaerotilaceae</taxon>
        <taxon>Roseateles</taxon>
    </lineage>
</organism>
<dbReference type="Pfam" id="PF00816">
    <property type="entry name" value="Histone_HNS"/>
    <property type="match status" value="1"/>
</dbReference>
<dbReference type="EMBL" id="JAJTWT010000021">
    <property type="protein sequence ID" value="MCE4540685.1"/>
    <property type="molecule type" value="Genomic_DNA"/>
</dbReference>
<dbReference type="SMART" id="SM00528">
    <property type="entry name" value="HNS"/>
    <property type="match status" value="1"/>
</dbReference>
<dbReference type="RefSeq" id="WP_233395331.1">
    <property type="nucleotide sequence ID" value="NZ_JAJTWT010000021.1"/>
</dbReference>
<dbReference type="InterPro" id="IPR037150">
    <property type="entry name" value="H-NS_C_dom_sf"/>
</dbReference>
<evidence type="ECO:0000313" key="3">
    <source>
        <dbReference type="EMBL" id="MCE4540685.1"/>
    </source>
</evidence>
<feature type="domain" description="DNA-binding protein H-NS-like C-terminal" evidence="2">
    <location>
        <begin position="70"/>
        <end position="115"/>
    </location>
</feature>
<evidence type="ECO:0000256" key="1">
    <source>
        <dbReference type="SAM" id="MobiDB-lite"/>
    </source>
</evidence>
<proteinExistence type="predicted"/>
<feature type="region of interest" description="Disordered" evidence="1">
    <location>
        <begin position="60"/>
        <end position="91"/>
    </location>
</feature>
<protein>
    <submittedName>
        <fullName evidence="3">H-NS histone family protein</fullName>
    </submittedName>
</protein>
<dbReference type="Proteomes" id="UP001201463">
    <property type="component" value="Unassembled WGS sequence"/>
</dbReference>
<reference evidence="3 4" key="1">
    <citation type="submission" date="2021-12" db="EMBL/GenBank/DDBJ databases">
        <title>Genome seq of p7.</title>
        <authorList>
            <person name="Seo T."/>
        </authorList>
    </citation>
    <scope>NUCLEOTIDE SEQUENCE [LARGE SCALE GENOMIC DNA]</scope>
    <source>
        <strain evidence="3 4">P7</strain>
    </source>
</reference>
<sequence>MTAPDVSTLSYIELVALSKELDRQIAAKRGEELKVMADGFAKKVQAAGFTVREAIDELETYDTPEARTKKRPASTAAPMYRDPANPENTWSGRGLPAKWLKAYEIQGRSREEFRVNG</sequence>